<evidence type="ECO:0000256" key="2">
    <source>
        <dbReference type="ARBA" id="ARBA00022729"/>
    </source>
</evidence>
<dbReference type="PANTHER" id="PTHR47235">
    <property type="entry name" value="BLR6548 PROTEIN"/>
    <property type="match status" value="1"/>
</dbReference>
<protein>
    <submittedName>
        <fullName evidence="5">ABC transporter substrate-binding protein</fullName>
    </submittedName>
</protein>
<evidence type="ECO:0000313" key="6">
    <source>
        <dbReference type="Proteomes" id="UP000487350"/>
    </source>
</evidence>
<comment type="similarity">
    <text evidence="1">Belongs to the leucine-binding protein family.</text>
</comment>
<dbReference type="OrthoDB" id="9777352at2"/>
<accession>A0A844B8F6</accession>
<dbReference type="RefSeq" id="WP_153586745.1">
    <property type="nucleotide sequence ID" value="NZ_WJBU01000024.1"/>
</dbReference>
<name>A0A844B8F6_9BURK</name>
<dbReference type="CDD" id="cd06326">
    <property type="entry name" value="PBP1_ABC_ligand_binding-like"/>
    <property type="match status" value="1"/>
</dbReference>
<evidence type="ECO:0000256" key="1">
    <source>
        <dbReference type="ARBA" id="ARBA00010062"/>
    </source>
</evidence>
<dbReference type="Proteomes" id="UP000487350">
    <property type="component" value="Unassembled WGS sequence"/>
</dbReference>
<dbReference type="Pfam" id="PF13458">
    <property type="entry name" value="Peripla_BP_6"/>
    <property type="match status" value="1"/>
</dbReference>
<dbReference type="EMBL" id="WJBU01000024">
    <property type="protein sequence ID" value="MRD49433.1"/>
    <property type="molecule type" value="Genomic_DNA"/>
</dbReference>
<comment type="caution">
    <text evidence="5">The sequence shown here is derived from an EMBL/GenBank/DDBJ whole genome shotgun (WGS) entry which is preliminary data.</text>
</comment>
<evidence type="ECO:0000259" key="4">
    <source>
        <dbReference type="Pfam" id="PF13458"/>
    </source>
</evidence>
<dbReference type="InterPro" id="IPR028082">
    <property type="entry name" value="Peripla_BP_I"/>
</dbReference>
<gene>
    <name evidence="5" type="ORF">GHT07_19345</name>
</gene>
<evidence type="ECO:0000313" key="5">
    <source>
        <dbReference type="EMBL" id="MRD49433.1"/>
    </source>
</evidence>
<dbReference type="Gene3D" id="3.40.50.2300">
    <property type="match status" value="2"/>
</dbReference>
<organism evidence="5 6">
    <name type="scientific">Caenimonas koreensis DSM 17982</name>
    <dbReference type="NCBI Taxonomy" id="1121255"/>
    <lineage>
        <taxon>Bacteria</taxon>
        <taxon>Pseudomonadati</taxon>
        <taxon>Pseudomonadota</taxon>
        <taxon>Betaproteobacteria</taxon>
        <taxon>Burkholderiales</taxon>
        <taxon>Comamonadaceae</taxon>
        <taxon>Caenimonas</taxon>
    </lineage>
</organism>
<feature type="signal peptide" evidence="3">
    <location>
        <begin position="1"/>
        <end position="20"/>
    </location>
</feature>
<dbReference type="InterPro" id="IPR028081">
    <property type="entry name" value="Leu-bd"/>
</dbReference>
<dbReference type="SUPFAM" id="SSF53822">
    <property type="entry name" value="Periplasmic binding protein-like I"/>
    <property type="match status" value="1"/>
</dbReference>
<dbReference type="PANTHER" id="PTHR47235:SF1">
    <property type="entry name" value="BLR6548 PROTEIN"/>
    <property type="match status" value="1"/>
</dbReference>
<feature type="domain" description="Leucine-binding protein" evidence="4">
    <location>
        <begin position="23"/>
        <end position="354"/>
    </location>
</feature>
<reference evidence="5 6" key="1">
    <citation type="submission" date="2019-11" db="EMBL/GenBank/DDBJ databases">
        <title>Caenimonas koreensis gen. nov., sp. nov., isolated from activated sludge.</title>
        <authorList>
            <person name="Seung H.R."/>
        </authorList>
    </citation>
    <scope>NUCLEOTIDE SEQUENCE [LARGE SCALE GENOMIC DNA]</scope>
    <source>
        <strain evidence="5 6">EMB320</strain>
    </source>
</reference>
<feature type="chain" id="PRO_5032998387" evidence="3">
    <location>
        <begin position="21"/>
        <end position="371"/>
    </location>
</feature>
<dbReference type="AlphaFoldDB" id="A0A844B8F6"/>
<keyword evidence="2 3" id="KW-0732">Signal</keyword>
<sequence length="371" mass="39207">MGFKTAGFALAMLVCTASHAGQIVVGQVAPLSGLDGNQGRAYAAGIQLALNNANKGAGINGNTLVLVRKDDAGNPESTLKLTKELIEQDKAIVLAGYFGISSIETIARSNILDKEQIALVGWRASQIRPETTNLFNVRASLRDELFKVAEHLSTVGITRLGIVYEQGPGSLQLMNSAGEAAQKAKGSVVAMAGFPAGTTNVQQAVQGMIKTQPQAIMFVGSGASAAAFIEQYRKAGGTASLFANDGVDMEQLGTKLDDAMMSGVSIAQAVPSPYKISSKIAKEFIDTVTRSEKLEVPVSYAMMEGYIAGKVVVEAIRRQGKTPTRAGTIEALGRMDYYDMGGYSVSYRPDIRAGSKFVELTILGGKGKIRQ</sequence>
<proteinExistence type="inferred from homology"/>
<evidence type="ECO:0000256" key="3">
    <source>
        <dbReference type="SAM" id="SignalP"/>
    </source>
</evidence>
<keyword evidence="6" id="KW-1185">Reference proteome</keyword>